<name>A0A6A6ESA2_9PEZI</name>
<accession>A0A6A6ESA2</accession>
<proteinExistence type="predicted"/>
<evidence type="ECO:0000313" key="2">
    <source>
        <dbReference type="Proteomes" id="UP000800200"/>
    </source>
</evidence>
<organism evidence="1 2">
    <name type="scientific">Zopfia rhizophila CBS 207.26</name>
    <dbReference type="NCBI Taxonomy" id="1314779"/>
    <lineage>
        <taxon>Eukaryota</taxon>
        <taxon>Fungi</taxon>
        <taxon>Dikarya</taxon>
        <taxon>Ascomycota</taxon>
        <taxon>Pezizomycotina</taxon>
        <taxon>Dothideomycetes</taxon>
        <taxon>Dothideomycetes incertae sedis</taxon>
        <taxon>Zopfiaceae</taxon>
        <taxon>Zopfia</taxon>
    </lineage>
</organism>
<evidence type="ECO:0000313" key="1">
    <source>
        <dbReference type="EMBL" id="KAF2192776.1"/>
    </source>
</evidence>
<dbReference type="AlphaFoldDB" id="A0A6A6ESA2"/>
<protein>
    <recommendedName>
        <fullName evidence="3">ABM domain-containing protein</fullName>
    </recommendedName>
</protein>
<dbReference type="Proteomes" id="UP000800200">
    <property type="component" value="Unassembled WGS sequence"/>
</dbReference>
<dbReference type="OrthoDB" id="5328688at2759"/>
<reference evidence="1" key="1">
    <citation type="journal article" date="2020" name="Stud. Mycol.">
        <title>101 Dothideomycetes genomes: a test case for predicting lifestyles and emergence of pathogens.</title>
        <authorList>
            <person name="Haridas S."/>
            <person name="Albert R."/>
            <person name="Binder M."/>
            <person name="Bloem J."/>
            <person name="Labutti K."/>
            <person name="Salamov A."/>
            <person name="Andreopoulos B."/>
            <person name="Baker S."/>
            <person name="Barry K."/>
            <person name="Bills G."/>
            <person name="Bluhm B."/>
            <person name="Cannon C."/>
            <person name="Castanera R."/>
            <person name="Culley D."/>
            <person name="Daum C."/>
            <person name="Ezra D."/>
            <person name="Gonzalez J."/>
            <person name="Henrissat B."/>
            <person name="Kuo A."/>
            <person name="Liang C."/>
            <person name="Lipzen A."/>
            <person name="Lutzoni F."/>
            <person name="Magnuson J."/>
            <person name="Mondo S."/>
            <person name="Nolan M."/>
            <person name="Ohm R."/>
            <person name="Pangilinan J."/>
            <person name="Park H.-J."/>
            <person name="Ramirez L."/>
            <person name="Alfaro M."/>
            <person name="Sun H."/>
            <person name="Tritt A."/>
            <person name="Yoshinaga Y."/>
            <person name="Zwiers L.-H."/>
            <person name="Turgeon B."/>
            <person name="Goodwin S."/>
            <person name="Spatafora J."/>
            <person name="Crous P."/>
            <person name="Grigoriev I."/>
        </authorList>
    </citation>
    <scope>NUCLEOTIDE SEQUENCE</scope>
    <source>
        <strain evidence="1">CBS 207.26</strain>
    </source>
</reference>
<dbReference type="EMBL" id="ML994615">
    <property type="protein sequence ID" value="KAF2192776.1"/>
    <property type="molecule type" value="Genomic_DNA"/>
</dbReference>
<gene>
    <name evidence="1" type="ORF">K469DRAFT_746117</name>
</gene>
<keyword evidence="2" id="KW-1185">Reference proteome</keyword>
<evidence type="ECO:0008006" key="3">
    <source>
        <dbReference type="Google" id="ProtNLM"/>
    </source>
</evidence>
<sequence length="231" mass="26483">MSNNFYFFANCNFVPGKYSDRQSAYDELAKYVWSSEPTTKTYYFGIPFDYDYDFSNTTSMLAFEAYGASELSLNGQVSRLDISGFSNGTIPLTLRILRLPRLPRQANRIRNNARHKNRLHLYIRTHFPSHLLKNNLASKVEKEEREDGGKGGPLTYIAFKSFDDESGAKFYSRWKTREDIEGFLRREDMIGLWIKSKENVKSVDGTRWIGRGSCILGVGVLGILKRRSGAI</sequence>